<dbReference type="KEGG" id="lgi:LOTGIDRAFT_109554"/>
<feature type="non-terminal residue" evidence="2">
    <location>
        <position position="1"/>
    </location>
</feature>
<dbReference type="GeneID" id="20230480"/>
<proteinExistence type="predicted"/>
<dbReference type="PRINTS" id="PR00081">
    <property type="entry name" value="GDHRDH"/>
</dbReference>
<name>V4BFU4_LOTGI</name>
<dbReference type="AlphaFoldDB" id="V4BFU4"/>
<dbReference type="HOGENOM" id="CLU_010194_1_0_1"/>
<organism evidence="2 3">
    <name type="scientific">Lottia gigantea</name>
    <name type="common">Giant owl limpet</name>
    <dbReference type="NCBI Taxonomy" id="225164"/>
    <lineage>
        <taxon>Eukaryota</taxon>
        <taxon>Metazoa</taxon>
        <taxon>Spiralia</taxon>
        <taxon>Lophotrochozoa</taxon>
        <taxon>Mollusca</taxon>
        <taxon>Gastropoda</taxon>
        <taxon>Patellogastropoda</taxon>
        <taxon>Lottioidea</taxon>
        <taxon>Lottiidae</taxon>
        <taxon>Lottia</taxon>
    </lineage>
</organism>
<keyword evidence="3" id="KW-1185">Reference proteome</keyword>
<gene>
    <name evidence="2" type="ORF">LOTGIDRAFT_109554</name>
</gene>
<dbReference type="OrthoDB" id="6046936at2759"/>
<dbReference type="EMBL" id="KB199651">
    <property type="protein sequence ID" value="ESP04767.1"/>
    <property type="molecule type" value="Genomic_DNA"/>
</dbReference>
<keyword evidence="1" id="KW-0560">Oxidoreductase</keyword>
<protein>
    <submittedName>
        <fullName evidence="2">Uncharacterized protein</fullName>
    </submittedName>
</protein>
<dbReference type="InterPro" id="IPR002347">
    <property type="entry name" value="SDR_fam"/>
</dbReference>
<dbReference type="Gene3D" id="3.40.50.720">
    <property type="entry name" value="NAD(P)-binding Rossmann-like Domain"/>
    <property type="match status" value="1"/>
</dbReference>
<dbReference type="PROSITE" id="PS00061">
    <property type="entry name" value="ADH_SHORT"/>
    <property type="match status" value="1"/>
</dbReference>
<dbReference type="OMA" id="VGQRAWP"/>
<dbReference type="FunFam" id="3.40.50.720:FF:000084">
    <property type="entry name" value="Short-chain dehydrogenase reductase"/>
    <property type="match status" value="1"/>
</dbReference>
<dbReference type="SUPFAM" id="SSF51735">
    <property type="entry name" value="NAD(P)-binding Rossmann-fold domains"/>
    <property type="match status" value="1"/>
</dbReference>
<dbReference type="CTD" id="20230480"/>
<dbReference type="InterPro" id="IPR036291">
    <property type="entry name" value="NAD(P)-bd_dom_sf"/>
</dbReference>
<dbReference type="Proteomes" id="UP000030746">
    <property type="component" value="Unassembled WGS sequence"/>
</dbReference>
<sequence length="248" mass="26407">GASSGIGRGTAVHFAKLGSKLSLHGRDGATLEETATLCIEAGASKDNILTELGDVRDESIREKIINKTIEKFGSLDVLVNNAGVLCSMPTLQTPNDNFDMVMDTNLKAPFALTKLAAPHLIKSKGSIVNVSSLGGARAFPLIGVYCMSKAALDMFTECICLELAPQGVRVNSVNPAIVVSNIHRRQINSPFKSDEALTQFITQQNDLHPLGRVGQPEDVAQAIAFLASDQSSFISGQTLFLDGGRHCL</sequence>
<evidence type="ECO:0000313" key="2">
    <source>
        <dbReference type="EMBL" id="ESP04767.1"/>
    </source>
</evidence>
<dbReference type="InterPro" id="IPR020904">
    <property type="entry name" value="Sc_DH/Rdtase_CS"/>
</dbReference>
<dbReference type="RefSeq" id="XP_009044276.1">
    <property type="nucleotide sequence ID" value="XM_009046028.1"/>
</dbReference>
<dbReference type="PANTHER" id="PTHR43975">
    <property type="entry name" value="ZGC:101858"/>
    <property type="match status" value="1"/>
</dbReference>
<dbReference type="GO" id="GO:0016491">
    <property type="term" value="F:oxidoreductase activity"/>
    <property type="evidence" value="ECO:0007669"/>
    <property type="project" value="UniProtKB-KW"/>
</dbReference>
<dbReference type="PRINTS" id="PR00080">
    <property type="entry name" value="SDRFAMILY"/>
</dbReference>
<reference evidence="2 3" key="1">
    <citation type="journal article" date="2013" name="Nature">
        <title>Insights into bilaterian evolution from three spiralian genomes.</title>
        <authorList>
            <person name="Simakov O."/>
            <person name="Marletaz F."/>
            <person name="Cho S.J."/>
            <person name="Edsinger-Gonzales E."/>
            <person name="Havlak P."/>
            <person name="Hellsten U."/>
            <person name="Kuo D.H."/>
            <person name="Larsson T."/>
            <person name="Lv J."/>
            <person name="Arendt D."/>
            <person name="Savage R."/>
            <person name="Osoegawa K."/>
            <person name="de Jong P."/>
            <person name="Grimwood J."/>
            <person name="Chapman J.A."/>
            <person name="Shapiro H."/>
            <person name="Aerts A."/>
            <person name="Otillar R.P."/>
            <person name="Terry A.Y."/>
            <person name="Boore J.L."/>
            <person name="Grigoriev I.V."/>
            <person name="Lindberg D.R."/>
            <person name="Seaver E.C."/>
            <person name="Weisblat D.A."/>
            <person name="Putnam N.H."/>
            <person name="Rokhsar D.S."/>
        </authorList>
    </citation>
    <scope>NUCLEOTIDE SEQUENCE [LARGE SCALE GENOMIC DNA]</scope>
</reference>
<evidence type="ECO:0000256" key="1">
    <source>
        <dbReference type="ARBA" id="ARBA00023002"/>
    </source>
</evidence>
<accession>V4BFU4</accession>
<evidence type="ECO:0000313" key="3">
    <source>
        <dbReference type="Proteomes" id="UP000030746"/>
    </source>
</evidence>
<dbReference type="PANTHER" id="PTHR43975:SF2">
    <property type="entry name" value="EG:BACR7A4.14 PROTEIN-RELATED"/>
    <property type="match status" value="1"/>
</dbReference>
<dbReference type="STRING" id="225164.V4BFU4"/>
<dbReference type="Pfam" id="PF13561">
    <property type="entry name" value="adh_short_C2"/>
    <property type="match status" value="1"/>
</dbReference>